<reference evidence="2" key="1">
    <citation type="submission" date="2019-04" db="EMBL/GenBank/DDBJ databases">
        <title>Sequencing of skin fungus with MAO and IRED activity.</title>
        <authorList>
            <person name="Marsaioli A.J."/>
            <person name="Bonatto J.M.C."/>
            <person name="Reis Junior O."/>
        </authorList>
    </citation>
    <scope>NUCLEOTIDE SEQUENCE</scope>
    <source>
        <strain evidence="2">28M1</strain>
    </source>
</reference>
<dbReference type="Proteomes" id="UP000758155">
    <property type="component" value="Unassembled WGS sequence"/>
</dbReference>
<feature type="compositionally biased region" description="Basic and acidic residues" evidence="1">
    <location>
        <begin position="83"/>
        <end position="94"/>
    </location>
</feature>
<evidence type="ECO:0000313" key="3">
    <source>
        <dbReference type="Proteomes" id="UP000758155"/>
    </source>
</evidence>
<protein>
    <submittedName>
        <fullName evidence="2">Uncharacterized protein</fullName>
    </submittedName>
</protein>
<gene>
    <name evidence="2" type="ORF">E8E12_001150</name>
</gene>
<dbReference type="EMBL" id="SWKV01000105">
    <property type="protein sequence ID" value="KAF3032287.1"/>
    <property type="molecule type" value="Genomic_DNA"/>
</dbReference>
<proteinExistence type="predicted"/>
<evidence type="ECO:0000256" key="1">
    <source>
        <dbReference type="SAM" id="MobiDB-lite"/>
    </source>
</evidence>
<sequence>MGATTKFPKLDRFSHLLADIRSGLGDRWTFYEECIDCVLDAAAKQQDTTAWFEQMQQLVEGVDKVRFSQEGIQFLLRNMGIRGRERQSRGEGDGATHGAYHSPPLSPAEKFSKPPFSSIVNNSHNNNNMAPEPVRPPLGMTPLLPLRPSTPAIAAWPPPRAPDLRIHHGQNQRQSQQREQQSQQSQQQTNQQPVIPRGKVVPFDSSATVFPGLTFPENLRDYYYPRDEITMTKNYEPPLLNPLRKASHDPVFFSSPTLKANIAELFGYTVHCNDCVRRHRHSIWQAPLALPYDPEDDDLAAWKKHSEGVADDEYHEAIGGRESLPLWNGCFDLDFD</sequence>
<organism evidence="2 3">
    <name type="scientific">Didymella heteroderae</name>
    <dbReference type="NCBI Taxonomy" id="1769908"/>
    <lineage>
        <taxon>Eukaryota</taxon>
        <taxon>Fungi</taxon>
        <taxon>Dikarya</taxon>
        <taxon>Ascomycota</taxon>
        <taxon>Pezizomycotina</taxon>
        <taxon>Dothideomycetes</taxon>
        <taxon>Pleosporomycetidae</taxon>
        <taxon>Pleosporales</taxon>
        <taxon>Pleosporineae</taxon>
        <taxon>Didymellaceae</taxon>
        <taxon>Didymella</taxon>
    </lineage>
</organism>
<dbReference type="OrthoDB" id="3794564at2759"/>
<accession>A0A9P5BWJ6</accession>
<comment type="caution">
    <text evidence="2">The sequence shown here is derived from an EMBL/GenBank/DDBJ whole genome shotgun (WGS) entry which is preliminary data.</text>
</comment>
<name>A0A9P5BWJ6_9PLEO</name>
<feature type="region of interest" description="Disordered" evidence="1">
    <location>
        <begin position="83"/>
        <end position="198"/>
    </location>
</feature>
<keyword evidence="3" id="KW-1185">Reference proteome</keyword>
<evidence type="ECO:0000313" key="2">
    <source>
        <dbReference type="EMBL" id="KAF3032287.1"/>
    </source>
</evidence>
<feature type="compositionally biased region" description="Low complexity" evidence="1">
    <location>
        <begin position="171"/>
        <end position="192"/>
    </location>
</feature>
<dbReference type="AlphaFoldDB" id="A0A9P5BWJ6"/>